<feature type="region of interest" description="Disordered" evidence="1">
    <location>
        <begin position="31"/>
        <end position="52"/>
    </location>
</feature>
<proteinExistence type="predicted"/>
<evidence type="ECO:0000313" key="2">
    <source>
        <dbReference type="EMBL" id="JAE17034.1"/>
    </source>
</evidence>
<dbReference type="EMBL" id="GBRH01180862">
    <property type="protein sequence ID" value="JAE17034.1"/>
    <property type="molecule type" value="Transcribed_RNA"/>
</dbReference>
<organism evidence="2">
    <name type="scientific">Arundo donax</name>
    <name type="common">Giant reed</name>
    <name type="synonym">Donax arundinaceus</name>
    <dbReference type="NCBI Taxonomy" id="35708"/>
    <lineage>
        <taxon>Eukaryota</taxon>
        <taxon>Viridiplantae</taxon>
        <taxon>Streptophyta</taxon>
        <taxon>Embryophyta</taxon>
        <taxon>Tracheophyta</taxon>
        <taxon>Spermatophyta</taxon>
        <taxon>Magnoliopsida</taxon>
        <taxon>Liliopsida</taxon>
        <taxon>Poales</taxon>
        <taxon>Poaceae</taxon>
        <taxon>PACMAD clade</taxon>
        <taxon>Arundinoideae</taxon>
        <taxon>Arundineae</taxon>
        <taxon>Arundo</taxon>
    </lineage>
</organism>
<protein>
    <submittedName>
        <fullName evidence="2">Uncharacterized protein</fullName>
    </submittedName>
</protein>
<evidence type="ECO:0000256" key="1">
    <source>
        <dbReference type="SAM" id="MobiDB-lite"/>
    </source>
</evidence>
<dbReference type="AlphaFoldDB" id="A0A0A9G0M4"/>
<name>A0A0A9G0M4_ARUDO</name>
<sequence>MLLQRINHSWFKLYLINQVYFCNPSNCASVSTHSTQGHINGDKDNVYKSSKP</sequence>
<reference evidence="2" key="1">
    <citation type="submission" date="2014-09" db="EMBL/GenBank/DDBJ databases">
        <authorList>
            <person name="Magalhaes I.L.F."/>
            <person name="Oliveira U."/>
            <person name="Santos F.R."/>
            <person name="Vidigal T.H.D.A."/>
            <person name="Brescovit A.D."/>
            <person name="Santos A.J."/>
        </authorList>
    </citation>
    <scope>NUCLEOTIDE SEQUENCE</scope>
    <source>
        <tissue evidence="2">Shoot tissue taken approximately 20 cm above the soil surface</tissue>
    </source>
</reference>
<accession>A0A0A9G0M4</accession>
<reference evidence="2" key="2">
    <citation type="journal article" date="2015" name="Data Brief">
        <title>Shoot transcriptome of the giant reed, Arundo donax.</title>
        <authorList>
            <person name="Barrero R.A."/>
            <person name="Guerrero F.D."/>
            <person name="Moolhuijzen P."/>
            <person name="Goolsby J.A."/>
            <person name="Tidwell J."/>
            <person name="Bellgard S.E."/>
            <person name="Bellgard M.I."/>
        </authorList>
    </citation>
    <scope>NUCLEOTIDE SEQUENCE</scope>
    <source>
        <tissue evidence="2">Shoot tissue taken approximately 20 cm above the soil surface</tissue>
    </source>
</reference>